<protein>
    <submittedName>
        <fullName evidence="2">Uncharacterized protein</fullName>
    </submittedName>
</protein>
<gene>
    <name evidence="2" type="ORF">glysoja_042155</name>
</gene>
<reference evidence="2" key="1">
    <citation type="submission" date="2014-07" db="EMBL/GenBank/DDBJ databases">
        <title>Identification of a novel salt tolerance gene in wild soybean by whole-genome sequencing.</title>
        <authorList>
            <person name="Lam H.-M."/>
            <person name="Qi X."/>
            <person name="Li M.-W."/>
            <person name="Liu X."/>
            <person name="Xie M."/>
            <person name="Ni M."/>
            <person name="Xu X."/>
        </authorList>
    </citation>
    <scope>NUCLEOTIDE SEQUENCE [LARGE SCALE GENOMIC DNA]</scope>
    <source>
        <tissue evidence="2">Root</tissue>
    </source>
</reference>
<feature type="region of interest" description="Disordered" evidence="1">
    <location>
        <begin position="1"/>
        <end position="36"/>
    </location>
</feature>
<evidence type="ECO:0000256" key="1">
    <source>
        <dbReference type="SAM" id="MobiDB-lite"/>
    </source>
</evidence>
<organism evidence="2">
    <name type="scientific">Glycine soja</name>
    <name type="common">Wild soybean</name>
    <dbReference type="NCBI Taxonomy" id="3848"/>
    <lineage>
        <taxon>Eukaryota</taxon>
        <taxon>Viridiplantae</taxon>
        <taxon>Streptophyta</taxon>
        <taxon>Embryophyta</taxon>
        <taxon>Tracheophyta</taxon>
        <taxon>Spermatophyta</taxon>
        <taxon>Magnoliopsida</taxon>
        <taxon>eudicotyledons</taxon>
        <taxon>Gunneridae</taxon>
        <taxon>Pentapetalae</taxon>
        <taxon>rosids</taxon>
        <taxon>fabids</taxon>
        <taxon>Fabales</taxon>
        <taxon>Fabaceae</taxon>
        <taxon>Papilionoideae</taxon>
        <taxon>50 kb inversion clade</taxon>
        <taxon>NPAAA clade</taxon>
        <taxon>indigoferoid/millettioid clade</taxon>
        <taxon>Phaseoleae</taxon>
        <taxon>Glycine</taxon>
        <taxon>Glycine subgen. Soja</taxon>
    </lineage>
</organism>
<sequence>MLLVQHHNTCSLPKIRFPQNHQEDDEEESDKVSPIF</sequence>
<dbReference type="AlphaFoldDB" id="A0A0B2RRC4"/>
<dbReference type="EMBL" id="KN648749">
    <property type="protein sequence ID" value="KHN34843.1"/>
    <property type="molecule type" value="Genomic_DNA"/>
</dbReference>
<feature type="compositionally biased region" description="Polar residues" evidence="1">
    <location>
        <begin position="1"/>
        <end position="11"/>
    </location>
</feature>
<dbReference type="Proteomes" id="UP000053555">
    <property type="component" value="Unassembled WGS sequence"/>
</dbReference>
<evidence type="ECO:0000313" key="2">
    <source>
        <dbReference type="EMBL" id="KHN34843.1"/>
    </source>
</evidence>
<accession>A0A0B2RRC4</accession>
<name>A0A0B2RRC4_GLYSO</name>
<proteinExistence type="predicted"/>